<evidence type="ECO:0000313" key="3">
    <source>
        <dbReference type="Proteomes" id="UP001056855"/>
    </source>
</evidence>
<gene>
    <name evidence="2" type="ORF">NGM29_15000</name>
</gene>
<sequence length="130" mass="14377">MSVETAPDPTETDVESLGEELGEAITTLPEYEAFEEAQRAVEADEEVQAKIDEFERVRQEFMMARQTGTASQEDLQHLQETQEELHAMEPMADFLEAKGDLTARLESINRAISDPLAVDFGGEAGGCCHD</sequence>
<dbReference type="InterPro" id="IPR010368">
    <property type="entry name" value="Com_YlbF"/>
</dbReference>
<keyword evidence="3" id="KW-1185">Reference proteome</keyword>
<dbReference type="RefSeq" id="WP_254157205.1">
    <property type="nucleotide sequence ID" value="NZ_CP100355.1"/>
</dbReference>
<organism evidence="2 3">
    <name type="scientific">Natronosalvus rutilus</name>
    <dbReference type="NCBI Taxonomy" id="2953753"/>
    <lineage>
        <taxon>Archaea</taxon>
        <taxon>Methanobacteriati</taxon>
        <taxon>Methanobacteriota</taxon>
        <taxon>Stenosarchaea group</taxon>
        <taxon>Halobacteria</taxon>
        <taxon>Halobacteriales</taxon>
        <taxon>Natrialbaceae</taxon>
        <taxon>Natronosalvus</taxon>
    </lineage>
</organism>
<feature type="region of interest" description="Disordered" evidence="1">
    <location>
        <begin position="1"/>
        <end position="22"/>
    </location>
</feature>
<dbReference type="Proteomes" id="UP001056855">
    <property type="component" value="Chromosome"/>
</dbReference>
<dbReference type="AlphaFoldDB" id="A0A9E7SWD1"/>
<dbReference type="Pfam" id="PF06133">
    <property type="entry name" value="Com_YlbF"/>
    <property type="match status" value="1"/>
</dbReference>
<evidence type="ECO:0000313" key="2">
    <source>
        <dbReference type="EMBL" id="UTF53068.1"/>
    </source>
</evidence>
<dbReference type="GeneID" id="73291380"/>
<name>A0A9E7SWD1_9EURY</name>
<accession>A0A9E7SWD1</accession>
<dbReference type="InterPro" id="IPR023378">
    <property type="entry name" value="YheA/YmcA-like_dom_sf"/>
</dbReference>
<feature type="compositionally biased region" description="Acidic residues" evidence="1">
    <location>
        <begin position="10"/>
        <end position="22"/>
    </location>
</feature>
<dbReference type="SUPFAM" id="SSF158622">
    <property type="entry name" value="YheA/YmcA-like"/>
    <property type="match status" value="1"/>
</dbReference>
<evidence type="ECO:0000256" key="1">
    <source>
        <dbReference type="SAM" id="MobiDB-lite"/>
    </source>
</evidence>
<protein>
    <submittedName>
        <fullName evidence="2">YlbF family regulator</fullName>
    </submittedName>
</protein>
<reference evidence="2" key="1">
    <citation type="submission" date="2022-06" db="EMBL/GenBank/DDBJ databases">
        <title>Diverse halophilic archaea isolated from saline environments.</title>
        <authorList>
            <person name="Cui H.-L."/>
        </authorList>
    </citation>
    <scope>NUCLEOTIDE SEQUENCE</scope>
    <source>
        <strain evidence="2">WLHS1</strain>
    </source>
</reference>
<dbReference type="KEGG" id="sawl:NGM29_15000"/>
<proteinExistence type="predicted"/>
<dbReference type="Gene3D" id="1.20.1500.10">
    <property type="entry name" value="YheA/YmcA-like"/>
    <property type="match status" value="1"/>
</dbReference>
<dbReference type="EMBL" id="CP100355">
    <property type="protein sequence ID" value="UTF53068.1"/>
    <property type="molecule type" value="Genomic_DNA"/>
</dbReference>